<dbReference type="AlphaFoldDB" id="A0A166NAZ3"/>
<accession>A0A166NAZ3</accession>
<protein>
    <recommendedName>
        <fullName evidence="4">Transposase family Tnp2 protein</fullName>
    </recommendedName>
</protein>
<proteinExistence type="predicted"/>
<feature type="region of interest" description="Disordered" evidence="1">
    <location>
        <begin position="1"/>
        <end position="70"/>
    </location>
</feature>
<evidence type="ECO:0000313" key="3">
    <source>
        <dbReference type="Proteomes" id="UP000077266"/>
    </source>
</evidence>
<dbReference type="InParanoid" id="A0A166NAZ3"/>
<dbReference type="OrthoDB" id="2669721at2759"/>
<organism evidence="2 3">
    <name type="scientific">Exidia glandulosa HHB12029</name>
    <dbReference type="NCBI Taxonomy" id="1314781"/>
    <lineage>
        <taxon>Eukaryota</taxon>
        <taxon>Fungi</taxon>
        <taxon>Dikarya</taxon>
        <taxon>Basidiomycota</taxon>
        <taxon>Agaricomycotina</taxon>
        <taxon>Agaricomycetes</taxon>
        <taxon>Auriculariales</taxon>
        <taxon>Exidiaceae</taxon>
        <taxon>Exidia</taxon>
    </lineage>
</organism>
<name>A0A166NAZ3_EXIGL</name>
<feature type="non-terminal residue" evidence="2">
    <location>
        <position position="844"/>
    </location>
</feature>
<dbReference type="STRING" id="1314781.A0A166NAZ3"/>
<keyword evidence="3" id="KW-1185">Reference proteome</keyword>
<dbReference type="Proteomes" id="UP000077266">
    <property type="component" value="Unassembled WGS sequence"/>
</dbReference>
<dbReference type="EMBL" id="KV426714">
    <property type="protein sequence ID" value="KZV78955.1"/>
    <property type="molecule type" value="Genomic_DNA"/>
</dbReference>
<evidence type="ECO:0008006" key="4">
    <source>
        <dbReference type="Google" id="ProtNLM"/>
    </source>
</evidence>
<sequence>MDGSAGLDDNVHLTASPTPPDSPLPAHDLSGSDYGLSDGSSESNRASPGLSEDDGFASVDSASSDPLPDPDDGYDFEWLSKIPSVRTAQLFVYMLRKASLNDGQLNAEQLQRLLNPIEEAIDLQDGPDGRDRDLLLSMRLFLAHTTSSQENYQDSIDAVRTAFPQCKPLRYDTVKKRLEEITGVVTVYDDLCIDSCVAYTGPYASLEECPVCGQARFHEGSQTPRNRMSTVLLGPQLQALHRHERTGEMLDYWAEQTQLLLQQLELGQTVEEFSDTFCGSDVIELLDDKKLLPDDSVIMLSLDGAQLFRNKKSTFWISIYVILNFSPEEGRYKVKYVLPGSMIPGPNKPIVMESVLYTMLHHISAVNRRGGLPVWDAYRATERYIAKCRQQGRPSGLARYDSGLFTILFTADAEAMPILNSLVGPTGKCGCRVRCPMPSRRIPGLRGGHYYPMMAKPENYAVAGCDHDSIDYDHPYDPIGQDEYLQLVDQICDPDLTLAQYKVLRRETGVSKPSILIGLWLSHERPMILGLPRMCPGDAMHEIMNISTIMLSLWRGTIDCLATDSRNSWDWMVLTGETWLQHGYDIAACRPFVPSLFERWPRNPAEKISSGFKAVEYSNYIFVAGPAHLHRVLPLKYWVNYCKLVGGMQQTYQKSVQRDQIEPSKQLLCDFLRGFEALYIQGRQDRMHFMTQVVHNLWHIAPEILRIGPGALYAQWTLERTIGNITAEAKQPGNPFQNLVQRFTRRAYTNALKSLVPEMDQRRDRSHVPPGGRALAIDNYMLLPAADRYYRQLHDVEELNAISDYLLELELHEQLAAWTENPRVRRWGGMRLPNGHNARCVWSQ</sequence>
<gene>
    <name evidence="2" type="ORF">EXIGLDRAFT_632899</name>
</gene>
<feature type="compositionally biased region" description="Low complexity" evidence="1">
    <location>
        <begin position="28"/>
        <end position="43"/>
    </location>
</feature>
<reference evidence="2 3" key="1">
    <citation type="journal article" date="2016" name="Mol. Biol. Evol.">
        <title>Comparative Genomics of Early-Diverging Mushroom-Forming Fungi Provides Insights into the Origins of Lignocellulose Decay Capabilities.</title>
        <authorList>
            <person name="Nagy L.G."/>
            <person name="Riley R."/>
            <person name="Tritt A."/>
            <person name="Adam C."/>
            <person name="Daum C."/>
            <person name="Floudas D."/>
            <person name="Sun H."/>
            <person name="Yadav J.S."/>
            <person name="Pangilinan J."/>
            <person name="Larsson K.H."/>
            <person name="Matsuura K."/>
            <person name="Barry K."/>
            <person name="Labutti K."/>
            <person name="Kuo R."/>
            <person name="Ohm R.A."/>
            <person name="Bhattacharya S.S."/>
            <person name="Shirouzu T."/>
            <person name="Yoshinaga Y."/>
            <person name="Martin F.M."/>
            <person name="Grigoriev I.V."/>
            <person name="Hibbett D.S."/>
        </authorList>
    </citation>
    <scope>NUCLEOTIDE SEQUENCE [LARGE SCALE GENOMIC DNA]</scope>
    <source>
        <strain evidence="2 3">HHB12029</strain>
    </source>
</reference>
<evidence type="ECO:0000313" key="2">
    <source>
        <dbReference type="EMBL" id="KZV78955.1"/>
    </source>
</evidence>
<evidence type="ECO:0000256" key="1">
    <source>
        <dbReference type="SAM" id="MobiDB-lite"/>
    </source>
</evidence>